<dbReference type="InterPro" id="IPR018114">
    <property type="entry name" value="TRYPSIN_HIS"/>
</dbReference>
<feature type="chain" id="PRO_5043101556" description="Serine protease" evidence="6">
    <location>
        <begin position="24"/>
        <end position="329"/>
    </location>
</feature>
<dbReference type="InterPro" id="IPR050966">
    <property type="entry name" value="Glutamyl_endopeptidase"/>
</dbReference>
<dbReference type="PRINTS" id="PR00839">
    <property type="entry name" value="V8PROTEASE"/>
</dbReference>
<dbReference type="PANTHER" id="PTHR15462:SF8">
    <property type="entry name" value="SERINE PROTEASE"/>
    <property type="match status" value="1"/>
</dbReference>
<dbReference type="GO" id="GO:0006508">
    <property type="term" value="P:proteolysis"/>
    <property type="evidence" value="ECO:0007669"/>
    <property type="project" value="UniProtKB-KW"/>
</dbReference>
<dbReference type="PROSITE" id="PS00134">
    <property type="entry name" value="TRYPSIN_HIS"/>
    <property type="match status" value="1"/>
</dbReference>
<accession>A0AAU9ARZ8</accession>
<evidence type="ECO:0000256" key="6">
    <source>
        <dbReference type="RuleBase" id="RU004296"/>
    </source>
</evidence>
<dbReference type="GeneID" id="83066245"/>
<evidence type="ECO:0000256" key="1">
    <source>
        <dbReference type="ARBA" id="ARBA00008764"/>
    </source>
</evidence>
<evidence type="ECO:0000313" key="9">
    <source>
        <dbReference type="Proteomes" id="UP000218824"/>
    </source>
</evidence>
<evidence type="ECO:0000256" key="4">
    <source>
        <dbReference type="ARBA" id="ARBA00022801"/>
    </source>
</evidence>
<dbReference type="InterPro" id="IPR001254">
    <property type="entry name" value="Trypsin_dom"/>
</dbReference>
<dbReference type="KEGG" id="lem:LEN_4462"/>
<dbReference type="SUPFAM" id="SSF50494">
    <property type="entry name" value="Trypsin-like serine proteases"/>
    <property type="match status" value="1"/>
</dbReference>
<dbReference type="GO" id="GO:0004252">
    <property type="term" value="F:serine-type endopeptidase activity"/>
    <property type="evidence" value="ECO:0007669"/>
    <property type="project" value="InterPro"/>
</dbReference>
<feature type="domain" description="Peptidase S1" evidence="7">
    <location>
        <begin position="154"/>
        <end position="321"/>
    </location>
</feature>
<comment type="similarity">
    <text evidence="1 6">Belongs to the peptidase S1B family.</text>
</comment>
<evidence type="ECO:0000313" key="8">
    <source>
        <dbReference type="EMBL" id="BAV99949.1"/>
    </source>
</evidence>
<gene>
    <name evidence="8" type="ORF">LEN_4462</name>
</gene>
<organism evidence="8 9">
    <name type="scientific">Lysobacter enzymogenes</name>
    <dbReference type="NCBI Taxonomy" id="69"/>
    <lineage>
        <taxon>Bacteria</taxon>
        <taxon>Pseudomonadati</taxon>
        <taxon>Pseudomonadota</taxon>
        <taxon>Gammaproteobacteria</taxon>
        <taxon>Lysobacterales</taxon>
        <taxon>Lysobacteraceae</taxon>
        <taxon>Lysobacter</taxon>
    </lineage>
</organism>
<dbReference type="InterPro" id="IPR008256">
    <property type="entry name" value="Peptidase_S1B"/>
</dbReference>
<keyword evidence="4 6" id="KW-0378">Hydrolase</keyword>
<dbReference type="RefSeq" id="WP_232518360.1">
    <property type="nucleotide sequence ID" value="NZ_AP014940.1"/>
</dbReference>
<evidence type="ECO:0000256" key="3">
    <source>
        <dbReference type="ARBA" id="ARBA00022729"/>
    </source>
</evidence>
<sequence>MKNLAAFGLVLLVSAPLVNTAEAQQTAFKKLNEKARFIHGENLVTRALPETGASIDARLLSPRQKAAGLSTVMVTPDGAQYASTMNPEDVAIFEKAIADLEKVGRTPASFSTPPILPAAYRNALYTPKVVIGADDRVQITNTTVNPYWHIGRIGIGCTGTLIGPKHVLTAGHCVSNGSGTWYSALDFTTAQNGSYQPWGTTTWARALTTTAWHNGADSNFDYGMIVLASAPHGGHSGWGTYSNGNYVITGYPGEKPLGTMWTHSGPVSTSGSYRLCYTIDTSGGNSGSGIAAGDYVRGIHTTGSSSQNCGTRLTSTVYNTLQGWISSNP</sequence>
<dbReference type="InterPro" id="IPR009003">
    <property type="entry name" value="Peptidase_S1_PA"/>
</dbReference>
<evidence type="ECO:0000256" key="5">
    <source>
        <dbReference type="ARBA" id="ARBA00022825"/>
    </source>
</evidence>
<keyword evidence="3 6" id="KW-0732">Signal</keyword>
<reference evidence="8 9" key="1">
    <citation type="journal article" date="2017" name="DNA Res.">
        <title>Complete genome sequence and expression profile of the commercial lytic enzyme producer Lysobacter enzymogenes M497-1.</title>
        <authorList>
            <person name="Takami H."/>
            <person name="Toyoda A."/>
            <person name="Uchiyama I."/>
            <person name="Itoh T."/>
            <person name="Takaki Y."/>
            <person name="Arai W."/>
            <person name="Nishi S."/>
            <person name="Kawai M."/>
            <person name="Shinya K."/>
            <person name="Ikeda H."/>
        </authorList>
    </citation>
    <scope>NUCLEOTIDE SEQUENCE [LARGE SCALE GENOMIC DNA]</scope>
    <source>
        <strain evidence="8 9">M497-1</strain>
    </source>
</reference>
<proteinExistence type="inferred from homology"/>
<dbReference type="InterPro" id="IPR043504">
    <property type="entry name" value="Peptidase_S1_PA_chymotrypsin"/>
</dbReference>
<keyword evidence="2 6" id="KW-0645">Protease</keyword>
<dbReference type="Proteomes" id="UP000218824">
    <property type="component" value="Chromosome"/>
</dbReference>
<dbReference type="EC" id="3.4.21.-" evidence="6"/>
<evidence type="ECO:0000259" key="7">
    <source>
        <dbReference type="Pfam" id="PF00089"/>
    </source>
</evidence>
<keyword evidence="5 6" id="KW-0720">Serine protease</keyword>
<evidence type="ECO:0000256" key="2">
    <source>
        <dbReference type="ARBA" id="ARBA00022670"/>
    </source>
</evidence>
<feature type="signal peptide" evidence="6">
    <location>
        <begin position="1"/>
        <end position="23"/>
    </location>
</feature>
<dbReference type="Gene3D" id="2.40.10.10">
    <property type="entry name" value="Trypsin-like serine proteases"/>
    <property type="match status" value="2"/>
</dbReference>
<dbReference type="AlphaFoldDB" id="A0AAU9ARZ8"/>
<dbReference type="EMBL" id="AP014940">
    <property type="protein sequence ID" value="BAV99949.1"/>
    <property type="molecule type" value="Genomic_DNA"/>
</dbReference>
<dbReference type="Pfam" id="PF00089">
    <property type="entry name" value="Trypsin"/>
    <property type="match status" value="1"/>
</dbReference>
<dbReference type="PANTHER" id="PTHR15462">
    <property type="entry name" value="SERINE PROTEASE"/>
    <property type="match status" value="1"/>
</dbReference>
<name>A0AAU9ARZ8_LYSEN</name>
<protein>
    <recommendedName>
        <fullName evidence="6">Serine protease</fullName>
        <ecNumber evidence="6">3.4.21.-</ecNumber>
    </recommendedName>
</protein>